<organism evidence="1 2">
    <name type="scientific">Vibrio navarrensis</name>
    <dbReference type="NCBI Taxonomy" id="29495"/>
    <lineage>
        <taxon>Bacteria</taxon>
        <taxon>Pseudomonadati</taxon>
        <taxon>Pseudomonadota</taxon>
        <taxon>Gammaproteobacteria</taxon>
        <taxon>Vibrionales</taxon>
        <taxon>Vibrionaceae</taxon>
        <taxon>Vibrio</taxon>
    </lineage>
</organism>
<dbReference type="Proteomes" id="UP000594435">
    <property type="component" value="Chromosome 2"/>
</dbReference>
<dbReference type="Pfam" id="PF12977">
    <property type="entry name" value="DUF3861"/>
    <property type="match status" value="1"/>
</dbReference>
<reference evidence="1 2" key="1">
    <citation type="submission" date="2020-11" db="EMBL/GenBank/DDBJ databases">
        <title>Complete and Circularized Genome Assembly of a human isolate of Vibrio navarrensis biotype pommerensis with MiSeq and MinION Sequence Data.</title>
        <authorList>
            <person name="Schwartz K."/>
            <person name="Borowiak M."/>
            <person name="Deneke C."/>
            <person name="Balau V."/>
            <person name="Metelmann C."/>
            <person name="Strauch E."/>
        </authorList>
    </citation>
    <scope>NUCLEOTIDE SEQUENCE [LARGE SCALE GENOMIC DNA]</scope>
    <source>
        <strain evidence="1 2">20-VB00237</strain>
    </source>
</reference>
<dbReference type="InterPro" id="IPR038194">
    <property type="entry name" value="DUF3861_sf"/>
</dbReference>
<accession>A0AAJ4LWQ4</accession>
<evidence type="ECO:0000313" key="1">
    <source>
        <dbReference type="EMBL" id="QPL56138.1"/>
    </source>
</evidence>
<sequence>MIPKIRKDKQYRITIEDVGMEEARTLVFEYQDREDLFKIVEGLKKGSGLEPENATKVAVALRLLGPVMMKDRKHPLFINFMPHFKCFMQNLKSTVKKSIESPL</sequence>
<dbReference type="AlphaFoldDB" id="A0AAJ4LWQ4"/>
<proteinExistence type="predicted"/>
<name>A0AAJ4LWQ4_9VIBR</name>
<dbReference type="RefSeq" id="WP_277432908.1">
    <property type="nucleotide sequence ID" value="NZ_CP065218.1"/>
</dbReference>
<dbReference type="Gene3D" id="3.10.20.850">
    <property type="entry name" value="Protein of unknown function DUF3861"/>
    <property type="match status" value="1"/>
</dbReference>
<gene>
    <name evidence="1" type="ORF">I3X05_18745</name>
</gene>
<evidence type="ECO:0000313" key="2">
    <source>
        <dbReference type="Proteomes" id="UP000594435"/>
    </source>
</evidence>
<protein>
    <submittedName>
        <fullName evidence="1">DUF3861 domain-containing protein</fullName>
    </submittedName>
</protein>
<dbReference type="InterPro" id="IPR024476">
    <property type="entry name" value="DUF3861"/>
</dbReference>
<dbReference type="EMBL" id="CP065218">
    <property type="protein sequence ID" value="QPL56138.1"/>
    <property type="molecule type" value="Genomic_DNA"/>
</dbReference>